<feature type="region of interest" description="Disordered" evidence="1">
    <location>
        <begin position="167"/>
        <end position="205"/>
    </location>
</feature>
<comment type="caution">
    <text evidence="2">The sequence shown here is derived from an EMBL/GenBank/DDBJ whole genome shotgun (WGS) entry which is preliminary data.</text>
</comment>
<feature type="compositionally biased region" description="Polar residues" evidence="1">
    <location>
        <begin position="120"/>
        <end position="131"/>
    </location>
</feature>
<dbReference type="Proteomes" id="UP001596103">
    <property type="component" value="Unassembled WGS sequence"/>
</dbReference>
<organism evidence="2 3">
    <name type="scientific">Paraburkholderia denitrificans</name>
    <dbReference type="NCBI Taxonomy" id="694025"/>
    <lineage>
        <taxon>Bacteria</taxon>
        <taxon>Pseudomonadati</taxon>
        <taxon>Pseudomonadota</taxon>
        <taxon>Betaproteobacteria</taxon>
        <taxon>Burkholderiales</taxon>
        <taxon>Burkholderiaceae</taxon>
        <taxon>Paraburkholderia</taxon>
    </lineage>
</organism>
<proteinExistence type="predicted"/>
<sequence>MTPAELRAVKEAYAAGYKAAHADIAASPSGGATQAAAGARPAHKIVDLKETYSDAGDVETVQQMPVSSAPLPDDPQPAQTAPARHAAKVAQAPRSTAASARAPSTDQLVAEFCSATTQAHATVNPAPQSARATPVTAREDQVPDDGDQEAQAVTPQQFEADARAYAREMARGEDTQTDASAAEQPEVQTAYAEAPPRPASAPPRRFWSAQYHTWVTVGNSGQ</sequence>
<evidence type="ECO:0000313" key="2">
    <source>
        <dbReference type="EMBL" id="MFC5430680.1"/>
    </source>
</evidence>
<keyword evidence="3" id="KW-1185">Reference proteome</keyword>
<feature type="compositionally biased region" description="Low complexity" evidence="1">
    <location>
        <begin position="92"/>
        <end position="103"/>
    </location>
</feature>
<name>A0ABW0JCY6_9BURK</name>
<dbReference type="EMBL" id="JBHSMP010000020">
    <property type="protein sequence ID" value="MFC5430680.1"/>
    <property type="molecule type" value="Genomic_DNA"/>
</dbReference>
<accession>A0ABW0JCY6</accession>
<reference evidence="3" key="1">
    <citation type="journal article" date="2019" name="Int. J. Syst. Evol. Microbiol.">
        <title>The Global Catalogue of Microorganisms (GCM) 10K type strain sequencing project: providing services to taxonomists for standard genome sequencing and annotation.</title>
        <authorList>
            <consortium name="The Broad Institute Genomics Platform"/>
            <consortium name="The Broad Institute Genome Sequencing Center for Infectious Disease"/>
            <person name="Wu L."/>
            <person name="Ma J."/>
        </authorList>
    </citation>
    <scope>NUCLEOTIDE SEQUENCE [LARGE SCALE GENOMIC DNA]</scope>
    <source>
        <strain evidence="3">CCUG 56042</strain>
    </source>
</reference>
<protein>
    <submittedName>
        <fullName evidence="2">Uncharacterized protein</fullName>
    </submittedName>
</protein>
<dbReference type="RefSeq" id="WP_377713313.1">
    <property type="nucleotide sequence ID" value="NZ_JBHSMP010000020.1"/>
</dbReference>
<evidence type="ECO:0000313" key="3">
    <source>
        <dbReference type="Proteomes" id="UP001596103"/>
    </source>
</evidence>
<feature type="region of interest" description="Disordered" evidence="1">
    <location>
        <begin position="120"/>
        <end position="152"/>
    </location>
</feature>
<gene>
    <name evidence="2" type="ORF">ACFPTO_18010</name>
</gene>
<evidence type="ECO:0000256" key="1">
    <source>
        <dbReference type="SAM" id="MobiDB-lite"/>
    </source>
</evidence>
<feature type="region of interest" description="Disordered" evidence="1">
    <location>
        <begin position="50"/>
        <end position="103"/>
    </location>
</feature>